<dbReference type="EMBL" id="PUIB01000012">
    <property type="protein sequence ID" value="PQO36612.1"/>
    <property type="molecule type" value="Genomic_DNA"/>
</dbReference>
<dbReference type="Proteomes" id="UP000239388">
    <property type="component" value="Unassembled WGS sequence"/>
</dbReference>
<organism evidence="1 2">
    <name type="scientific">Blastopirellula marina</name>
    <dbReference type="NCBI Taxonomy" id="124"/>
    <lineage>
        <taxon>Bacteria</taxon>
        <taxon>Pseudomonadati</taxon>
        <taxon>Planctomycetota</taxon>
        <taxon>Planctomycetia</taxon>
        <taxon>Pirellulales</taxon>
        <taxon>Pirellulaceae</taxon>
        <taxon>Blastopirellula</taxon>
    </lineage>
</organism>
<gene>
    <name evidence="1" type="ORF">C5Y98_11490</name>
</gene>
<evidence type="ECO:0000313" key="2">
    <source>
        <dbReference type="Proteomes" id="UP000239388"/>
    </source>
</evidence>
<proteinExistence type="predicted"/>
<reference evidence="1 2" key="1">
    <citation type="submission" date="2018-02" db="EMBL/GenBank/DDBJ databases">
        <title>Comparative genomes isolates from brazilian mangrove.</title>
        <authorList>
            <person name="Araujo J.E."/>
            <person name="Taketani R.G."/>
            <person name="Silva M.C.P."/>
            <person name="Loureco M.V."/>
            <person name="Andreote F.D."/>
        </authorList>
    </citation>
    <scope>NUCLEOTIDE SEQUENCE [LARGE SCALE GENOMIC DNA]</scope>
    <source>
        <strain evidence="1 2">NAP PRIS-MGV</strain>
    </source>
</reference>
<evidence type="ECO:0000313" key="1">
    <source>
        <dbReference type="EMBL" id="PQO36612.1"/>
    </source>
</evidence>
<dbReference type="SUPFAM" id="SSF81301">
    <property type="entry name" value="Nucleotidyltransferase"/>
    <property type="match status" value="1"/>
</dbReference>
<protein>
    <submittedName>
        <fullName evidence="1">Nucleotidyltransferase domain-containing protein</fullName>
    </submittedName>
</protein>
<dbReference type="GO" id="GO:0016740">
    <property type="term" value="F:transferase activity"/>
    <property type="evidence" value="ECO:0007669"/>
    <property type="project" value="UniProtKB-KW"/>
</dbReference>
<comment type="caution">
    <text evidence="1">The sequence shown here is derived from an EMBL/GenBank/DDBJ whole genome shotgun (WGS) entry which is preliminary data.</text>
</comment>
<keyword evidence="1" id="KW-0808">Transferase</keyword>
<sequence length="354" mass="40307">MIDFSDSDSIKTLSESVGQTWPAIEQLQQESRSQLAKLRQAVASTKPPSNTATVVFGSLAREEWTRSSDTDWTFLIDGPSDIEHFRATENIRVAMAKIGIKDPGATQTFGTMCSSHPLVHHIGGIEDSNQNMTRRLLLLLESVALDSSITQERVVRAILERYIFGDPPASNPKTLRVPLFLLNDIVRMWRTLTVDYAAKKWQRGEKGWAIRNVKLRMSRKLLFVKGLLVCFACHPSLADNSKSYDTIDVINQELMNRCYALCQLPALSILASALHYLDKKPLAIQIMDAYDRFLSTLKDEEKRKHLEELSLDNSNDSVFEEQRQISRDFRDGLIAFFFDSDERITQLVKRYGVF</sequence>
<dbReference type="InterPro" id="IPR043519">
    <property type="entry name" value="NT_sf"/>
</dbReference>
<dbReference type="OrthoDB" id="272882at2"/>
<accession>A0A2S8FWQ4</accession>
<dbReference type="AlphaFoldDB" id="A0A2S8FWQ4"/>
<name>A0A2S8FWQ4_9BACT</name>
<dbReference type="RefSeq" id="WP_105354318.1">
    <property type="nucleotide sequence ID" value="NZ_PUIB01000012.1"/>
</dbReference>